<name>A0A858RMQ4_9BACT</name>
<keyword evidence="1" id="KW-0472">Membrane</keyword>
<reference evidence="2 3" key="1">
    <citation type="submission" date="2020-04" db="EMBL/GenBank/DDBJ databases">
        <title>Luteolibacter sp. G-1-1-1 isolated from soil.</title>
        <authorList>
            <person name="Dahal R.H."/>
        </authorList>
    </citation>
    <scope>NUCLEOTIDE SEQUENCE [LARGE SCALE GENOMIC DNA]</scope>
    <source>
        <strain evidence="2 3">G-1-1-1</strain>
    </source>
</reference>
<proteinExistence type="predicted"/>
<evidence type="ECO:0000256" key="1">
    <source>
        <dbReference type="SAM" id="Phobius"/>
    </source>
</evidence>
<dbReference type="AlphaFoldDB" id="A0A858RMQ4"/>
<accession>A0A858RMQ4</accession>
<keyword evidence="1" id="KW-1133">Transmembrane helix</keyword>
<evidence type="ECO:0000313" key="3">
    <source>
        <dbReference type="Proteomes" id="UP000501812"/>
    </source>
</evidence>
<feature type="transmembrane region" description="Helical" evidence="1">
    <location>
        <begin position="21"/>
        <end position="43"/>
    </location>
</feature>
<dbReference type="RefSeq" id="WP_169455663.1">
    <property type="nucleotide sequence ID" value="NZ_CP051774.1"/>
</dbReference>
<keyword evidence="1" id="KW-0812">Transmembrane</keyword>
<organism evidence="2 3">
    <name type="scientific">Luteolibacter luteus</name>
    <dbReference type="NCBI Taxonomy" id="2728835"/>
    <lineage>
        <taxon>Bacteria</taxon>
        <taxon>Pseudomonadati</taxon>
        <taxon>Verrucomicrobiota</taxon>
        <taxon>Verrucomicrobiia</taxon>
        <taxon>Verrucomicrobiales</taxon>
        <taxon>Verrucomicrobiaceae</taxon>
        <taxon>Luteolibacter</taxon>
    </lineage>
</organism>
<protein>
    <recommendedName>
        <fullName evidence="4">PA14 domain-containing protein</fullName>
    </recommendedName>
</protein>
<dbReference type="Proteomes" id="UP000501812">
    <property type="component" value="Chromosome"/>
</dbReference>
<dbReference type="KEGG" id="luo:HHL09_16190"/>
<keyword evidence="3" id="KW-1185">Reference proteome</keyword>
<evidence type="ECO:0008006" key="4">
    <source>
        <dbReference type="Google" id="ProtNLM"/>
    </source>
</evidence>
<sequence length="423" mass="46218">MNHPPNRDQGSFRATWRKLGGSSLSASLAFHVVLLIAAFFWVFRTIPEKQLQKKVDFMPTGGGGGDPALLERNMRTQHMNFATQRMARITAKDVDSLIPSSEPFEASPLKSPLQLDAITRSGGLGGEGVGGGLGDGRGKGFGSGTGVGKGFGSGARNPFGMIDPNQSALTGTFYNLNRSSDGSIKNTRYEDYHRLAVRFVNQGWNEELLSDYLKADTRLYLPYLYLPVLPATVAPRAFRQAVDPHPYWMLVYRGTVIAPKSGRFRFVGAGDDVLAVRFNKMNVFDHGYLEPTGTLSPGAPVMLAAPENQALYQIPKRALYTYPSTVDWNRNLGGMAAGPAFEVEEGHEYPIDILIAEGQGSLFAAALLIEEIGAEYPKSRTGAPVVPLFRTDYIFPAAPRGDNSPPYLLDSPVWKIVKSREKI</sequence>
<dbReference type="EMBL" id="CP051774">
    <property type="protein sequence ID" value="QJE97263.1"/>
    <property type="molecule type" value="Genomic_DNA"/>
</dbReference>
<evidence type="ECO:0000313" key="2">
    <source>
        <dbReference type="EMBL" id="QJE97263.1"/>
    </source>
</evidence>
<gene>
    <name evidence="2" type="ORF">HHL09_16190</name>
</gene>